<evidence type="ECO:0000256" key="3">
    <source>
        <dbReference type="ARBA" id="ARBA00023274"/>
    </source>
</evidence>
<evidence type="ECO:0000256" key="2">
    <source>
        <dbReference type="ARBA" id="ARBA00022980"/>
    </source>
</evidence>
<dbReference type="Pfam" id="PF01157">
    <property type="entry name" value="Ribosomal_L21e"/>
    <property type="match status" value="1"/>
</dbReference>
<dbReference type="PANTHER" id="PTHR20981">
    <property type="entry name" value="60S RIBOSOMAL PROTEIN L21"/>
    <property type="match status" value="1"/>
</dbReference>
<feature type="compositionally biased region" description="Basic and acidic residues" evidence="5">
    <location>
        <begin position="83"/>
        <end position="93"/>
    </location>
</feature>
<proteinExistence type="inferred from homology"/>
<dbReference type="Gene3D" id="6.10.250.3260">
    <property type="match status" value="1"/>
</dbReference>
<sequence>MQIYKKGDIVDIKGMGTVQKGMPHKCCHGKTGRIYNVTQHAAGITVNKQVNGKILAKRINVPIEHIKHSKSLDSFLNHVKENDQKKKEAKEKGIWVQLKHQPAPPREHTS</sequence>
<dbReference type="InterPro" id="IPR008991">
    <property type="entry name" value="Translation_prot_SH3-like_sf"/>
</dbReference>
<gene>
    <name evidence="7" type="primary">LOC109579105</name>
</gene>
<keyword evidence="2" id="KW-0689">Ribosomal protein</keyword>
<dbReference type="SUPFAM" id="SSF50104">
    <property type="entry name" value="Translation proteins SH3-like domain"/>
    <property type="match status" value="1"/>
</dbReference>
<evidence type="ECO:0000256" key="5">
    <source>
        <dbReference type="SAM" id="MobiDB-lite"/>
    </source>
</evidence>
<dbReference type="GeneID" id="109579105"/>
<evidence type="ECO:0000313" key="6">
    <source>
        <dbReference type="Proteomes" id="UP001652663"/>
    </source>
</evidence>
<reference evidence="7" key="1">
    <citation type="submission" date="2025-08" db="UniProtKB">
        <authorList>
            <consortium name="RefSeq"/>
        </authorList>
    </citation>
    <scope>IDENTIFICATION</scope>
    <source>
        <tissue evidence="7">Blood</tissue>
    </source>
</reference>
<evidence type="ECO:0000256" key="1">
    <source>
        <dbReference type="ARBA" id="ARBA00008427"/>
    </source>
</evidence>
<keyword evidence="6" id="KW-1185">Reference proteome</keyword>
<feature type="region of interest" description="Disordered" evidence="5">
    <location>
        <begin position="83"/>
        <end position="110"/>
    </location>
</feature>
<accession>A0ABM4RLS3</accession>
<dbReference type="InterPro" id="IPR001147">
    <property type="entry name" value="Ribosomal_eL21"/>
</dbReference>
<keyword evidence="3" id="KW-0687">Ribonucleoprotein</keyword>
<dbReference type="RefSeq" id="XP_070636493.1">
    <property type="nucleotide sequence ID" value="XM_070780392.1"/>
</dbReference>
<dbReference type="Proteomes" id="UP001652663">
    <property type="component" value="Chromosome 26"/>
</dbReference>
<dbReference type="InterPro" id="IPR036948">
    <property type="entry name" value="Ribosomal_eL21_sf"/>
</dbReference>
<dbReference type="Gene3D" id="2.30.30.70">
    <property type="entry name" value="Ribosomal protein L21"/>
    <property type="match status" value="1"/>
</dbReference>
<name>A0ABM4RLS3_BOSIN</name>
<comment type="similarity">
    <text evidence="1">Belongs to the eukaryotic ribosomal protein eL21 family.</text>
</comment>
<protein>
    <recommendedName>
        <fullName evidence="4">60S ribosomal protein L21</fullName>
    </recommendedName>
</protein>
<evidence type="ECO:0000313" key="7">
    <source>
        <dbReference type="RefSeq" id="XP_070636493.1"/>
    </source>
</evidence>
<organism evidence="6 7">
    <name type="scientific">Bos indicus</name>
    <name type="common">Zebu</name>
    <dbReference type="NCBI Taxonomy" id="9915"/>
    <lineage>
        <taxon>Eukaryota</taxon>
        <taxon>Metazoa</taxon>
        <taxon>Chordata</taxon>
        <taxon>Craniata</taxon>
        <taxon>Vertebrata</taxon>
        <taxon>Euteleostomi</taxon>
        <taxon>Mammalia</taxon>
        <taxon>Eutheria</taxon>
        <taxon>Laurasiatheria</taxon>
        <taxon>Artiodactyla</taxon>
        <taxon>Ruminantia</taxon>
        <taxon>Pecora</taxon>
        <taxon>Bovidae</taxon>
        <taxon>Bovinae</taxon>
        <taxon>Bos</taxon>
    </lineage>
</organism>
<evidence type="ECO:0000256" key="4">
    <source>
        <dbReference type="ARBA" id="ARBA00035327"/>
    </source>
</evidence>